<dbReference type="PANTHER" id="PTHR44157">
    <property type="entry name" value="DNAJ HOMOLOG SUBFAMILY C MEMBER 11"/>
    <property type="match status" value="1"/>
</dbReference>
<dbReference type="Pfam" id="PF11875">
    <property type="entry name" value="DnaJ-like_C11_C"/>
    <property type="match status" value="2"/>
</dbReference>
<dbReference type="EMBL" id="JAULSO010000001">
    <property type="protein sequence ID" value="KAK3694241.1"/>
    <property type="molecule type" value="Genomic_DNA"/>
</dbReference>
<dbReference type="InterPro" id="IPR024586">
    <property type="entry name" value="DnaJ-like_C11_C"/>
</dbReference>
<evidence type="ECO:0000313" key="4">
    <source>
        <dbReference type="EMBL" id="KAK3694241.1"/>
    </source>
</evidence>
<proteinExistence type="predicted"/>
<reference evidence="4" key="2">
    <citation type="submission" date="2023-06" db="EMBL/GenBank/DDBJ databases">
        <authorList>
            <consortium name="Lawrence Berkeley National Laboratory"/>
            <person name="Haridas S."/>
            <person name="Hensen N."/>
            <person name="Bonometti L."/>
            <person name="Westerberg I."/>
            <person name="Brannstrom I.O."/>
            <person name="Guillou S."/>
            <person name="Cros-Aarteil S."/>
            <person name="Calhoun S."/>
            <person name="Kuo A."/>
            <person name="Mondo S."/>
            <person name="Pangilinan J."/>
            <person name="Riley R."/>
            <person name="Labutti K."/>
            <person name="Andreopoulos B."/>
            <person name="Lipzen A."/>
            <person name="Chen C."/>
            <person name="Yanf M."/>
            <person name="Daum C."/>
            <person name="Ng V."/>
            <person name="Clum A."/>
            <person name="Steindorff A."/>
            <person name="Ohm R."/>
            <person name="Martin F."/>
            <person name="Silar P."/>
            <person name="Natvig D."/>
            <person name="Lalanne C."/>
            <person name="Gautier V."/>
            <person name="Ament-Velasquez S.L."/>
            <person name="Kruys A."/>
            <person name="Hutchinson M.I."/>
            <person name="Powell A.J."/>
            <person name="Barry K."/>
            <person name="Miller A.N."/>
            <person name="Grigoriev I.V."/>
            <person name="Debuchy R."/>
            <person name="Gladieux P."/>
            <person name="Thoren M.H."/>
            <person name="Johannesson H."/>
        </authorList>
    </citation>
    <scope>NUCLEOTIDE SEQUENCE</scope>
    <source>
        <strain evidence="4">CBS 314.62</strain>
    </source>
</reference>
<feature type="region of interest" description="Disordered" evidence="2">
    <location>
        <begin position="671"/>
        <end position="690"/>
    </location>
</feature>
<organism evidence="4 5">
    <name type="scientific">Podospora appendiculata</name>
    <dbReference type="NCBI Taxonomy" id="314037"/>
    <lineage>
        <taxon>Eukaryota</taxon>
        <taxon>Fungi</taxon>
        <taxon>Dikarya</taxon>
        <taxon>Ascomycota</taxon>
        <taxon>Pezizomycotina</taxon>
        <taxon>Sordariomycetes</taxon>
        <taxon>Sordariomycetidae</taxon>
        <taxon>Sordariales</taxon>
        <taxon>Podosporaceae</taxon>
        <taxon>Podospora</taxon>
    </lineage>
</organism>
<evidence type="ECO:0000256" key="2">
    <source>
        <dbReference type="SAM" id="MobiDB-lite"/>
    </source>
</evidence>
<evidence type="ECO:0000313" key="5">
    <source>
        <dbReference type="Proteomes" id="UP001270362"/>
    </source>
</evidence>
<gene>
    <name evidence="4" type="ORF">B0T22DRAFT_368399</name>
</gene>
<feature type="domain" description="J" evidence="3">
    <location>
        <begin position="113"/>
        <end position="182"/>
    </location>
</feature>
<sequence>MADPGQRGIAGARRVPSAALDDYAFFNPGPGSHAASINHTHGSLGSHPLRAVESRFSLREQFAATRREIDFDVDDASSILERSTLASEAGPDNGQGENVIPAGSFPHRPLPRDLYEVLCLPRDPSLSPDDIWRAFHRAVQVLCVERQPARLQRTAASYLGLVQLAFETLIEPYRRVEYDISEPNEVDADHADVVDEPSCVENTYKNALGEQCLLQHEGVVRTTTDLGLRLDAVSALDSTRRPRRNGPGAGLGLGILDFGLRQSITVDTPALRAPIEKAIGFVQGITNQEMSPIAAENPVYCANPTVTLTGSTHGLLDEPFRLAALLHDQYQPPGPSIHGRRRLEQLVASRFLGVLGVTARQELSWRENQPQALSQKALPNTVVEQEVEIIPQPSVTIRVGHSLDLPGDQKPLHIELSAQKLVQQRHALAPSLGLALSQRSGPGTAFLVADAGNWDFWPSKECRELSKFSKVSGGFAPRIDPFKNPPTIEAGYAFGNHEMGIQSGHAFTKPADRGLRGVDCEMSEGKTGSWTVSGGLTSGNAAAYLRYGKDVFTSLTASQSSSLPPGNSNHRRSGLRAEIECAGTTQRDLFLAFRALKRVGRFAKVGLEVGLTPNNLHLSFYWSRLGQTVSLPFLVATKSSLCTKLVFWSTVVPFAALAALELLYWWPRSGSGTQKGAANKGSRGSTARKEDMQDYIARRRTEADDLTVILATGVEPRQRSERQRGGLVILSAKYGVHDAPPDEIADSRLFGFWDPSPGSRKILRVKYLYRGKEQTVEVSGRDELRLP</sequence>
<protein>
    <recommendedName>
        <fullName evidence="3">J domain-containing protein</fullName>
    </recommendedName>
</protein>
<dbReference type="InterPro" id="IPR001623">
    <property type="entry name" value="DnaJ_domain"/>
</dbReference>
<comment type="caution">
    <text evidence="4">The sequence shown here is derived from an EMBL/GenBank/DDBJ whole genome shotgun (WGS) entry which is preliminary data.</text>
</comment>
<dbReference type="InterPro" id="IPR036869">
    <property type="entry name" value="J_dom_sf"/>
</dbReference>
<dbReference type="InterPro" id="IPR052243">
    <property type="entry name" value="Mito_inner_membrane_organizer"/>
</dbReference>
<keyword evidence="1" id="KW-0143">Chaperone</keyword>
<dbReference type="SUPFAM" id="SSF46565">
    <property type="entry name" value="Chaperone J-domain"/>
    <property type="match status" value="1"/>
</dbReference>
<keyword evidence="5" id="KW-1185">Reference proteome</keyword>
<dbReference type="AlphaFoldDB" id="A0AAE1CGY9"/>
<dbReference type="Gene3D" id="1.10.287.110">
    <property type="entry name" value="DnaJ domain"/>
    <property type="match status" value="1"/>
</dbReference>
<reference evidence="4" key="1">
    <citation type="journal article" date="2023" name="Mol. Phylogenet. Evol.">
        <title>Genome-scale phylogeny and comparative genomics of the fungal order Sordariales.</title>
        <authorList>
            <person name="Hensen N."/>
            <person name="Bonometti L."/>
            <person name="Westerberg I."/>
            <person name="Brannstrom I.O."/>
            <person name="Guillou S."/>
            <person name="Cros-Aarteil S."/>
            <person name="Calhoun S."/>
            <person name="Haridas S."/>
            <person name="Kuo A."/>
            <person name="Mondo S."/>
            <person name="Pangilinan J."/>
            <person name="Riley R."/>
            <person name="LaButti K."/>
            <person name="Andreopoulos B."/>
            <person name="Lipzen A."/>
            <person name="Chen C."/>
            <person name="Yan M."/>
            <person name="Daum C."/>
            <person name="Ng V."/>
            <person name="Clum A."/>
            <person name="Steindorff A."/>
            <person name="Ohm R.A."/>
            <person name="Martin F."/>
            <person name="Silar P."/>
            <person name="Natvig D.O."/>
            <person name="Lalanne C."/>
            <person name="Gautier V."/>
            <person name="Ament-Velasquez S.L."/>
            <person name="Kruys A."/>
            <person name="Hutchinson M.I."/>
            <person name="Powell A.J."/>
            <person name="Barry K."/>
            <person name="Miller A.N."/>
            <person name="Grigoriev I.V."/>
            <person name="Debuchy R."/>
            <person name="Gladieux P."/>
            <person name="Hiltunen Thoren M."/>
            <person name="Johannesson H."/>
        </authorList>
    </citation>
    <scope>NUCLEOTIDE SEQUENCE</scope>
    <source>
        <strain evidence="4">CBS 314.62</strain>
    </source>
</reference>
<dbReference type="GO" id="GO:0042407">
    <property type="term" value="P:cristae formation"/>
    <property type="evidence" value="ECO:0007669"/>
    <property type="project" value="TreeGrafter"/>
</dbReference>
<dbReference type="GO" id="GO:0005739">
    <property type="term" value="C:mitochondrion"/>
    <property type="evidence" value="ECO:0007669"/>
    <property type="project" value="GOC"/>
</dbReference>
<dbReference type="PROSITE" id="PS50076">
    <property type="entry name" value="DNAJ_2"/>
    <property type="match status" value="1"/>
</dbReference>
<evidence type="ECO:0000256" key="1">
    <source>
        <dbReference type="ARBA" id="ARBA00023186"/>
    </source>
</evidence>
<accession>A0AAE1CGY9</accession>
<evidence type="ECO:0000259" key="3">
    <source>
        <dbReference type="PROSITE" id="PS50076"/>
    </source>
</evidence>
<dbReference type="Proteomes" id="UP001270362">
    <property type="component" value="Unassembled WGS sequence"/>
</dbReference>
<dbReference type="PANTHER" id="PTHR44157:SF1">
    <property type="entry name" value="DNAJ HOMOLOG SUBFAMILY C MEMBER 11"/>
    <property type="match status" value="1"/>
</dbReference>
<name>A0AAE1CGY9_9PEZI</name>